<dbReference type="SMART" id="SM00091">
    <property type="entry name" value="PAS"/>
    <property type="match status" value="1"/>
</dbReference>
<evidence type="ECO:0000256" key="6">
    <source>
        <dbReference type="SAM" id="Phobius"/>
    </source>
</evidence>
<evidence type="ECO:0000313" key="10">
    <source>
        <dbReference type="EMBL" id="MDV2482655.1"/>
    </source>
</evidence>
<dbReference type="Gene3D" id="3.30.565.10">
    <property type="entry name" value="Histidine kinase-like ATPase, C-terminal domain"/>
    <property type="match status" value="1"/>
</dbReference>
<dbReference type="Pfam" id="PF08448">
    <property type="entry name" value="PAS_4"/>
    <property type="match status" value="1"/>
</dbReference>
<keyword evidence="3" id="KW-0808">Transferase</keyword>
<feature type="transmembrane region" description="Helical" evidence="6">
    <location>
        <begin position="39"/>
        <end position="58"/>
    </location>
</feature>
<dbReference type="RefSeq" id="WP_317065762.1">
    <property type="nucleotide sequence ID" value="NZ_WBKO01000002.1"/>
</dbReference>
<keyword evidence="6" id="KW-0812">Transmembrane</keyword>
<sequence length="491" mass="54121">MEIDRYLRPDESDYIPLVLILASSAVAIAVSLYSLNSGLYFIFQNLFYLPIIFACFFYARRGFVFAVALSCLYVILLLSFTRDPGQALGAVLRFILFVFVAAVVASLSAGQQRAKEALAASRRTLSNLISFLPDATFARDLEGRIIVWNQAMERLTGTRSEDIMGKGDYEHAYRLYGRRSPILIDLLLSGDIELLRERYPRVRNLDGVLSGNIEVDDLYGRRAVLWATATPLRNGRGEVVGAIESVRDVTQFHDTRAQLQQANESLTLVNAKLQLLGRITQHDLSNTIQGLLSRVEMIKRVAAANQPLTEYLDGMDALAQNLRKQVEFARDYQSVGIKEPVWQNLEDTVAGGVATARLAGVTITVTVDAVEVYADPLLERVIHNLTMNAIAHGERTTRIGFSTLKRGPDLVIVCEDDGLGVPAHLKEAIFRREHYNNNGYGLLLVREILAITGLSILEAGTPGEGARFEILVPESSYRSANGSAGDASSPA</sequence>
<organism evidence="10 11">
    <name type="scientific">Methanoculleus caldifontis</name>
    <dbReference type="NCBI Taxonomy" id="2651577"/>
    <lineage>
        <taxon>Archaea</taxon>
        <taxon>Methanobacteriati</taxon>
        <taxon>Methanobacteriota</taxon>
        <taxon>Stenosarchaea group</taxon>
        <taxon>Methanomicrobia</taxon>
        <taxon>Methanomicrobiales</taxon>
        <taxon>Methanomicrobiaceae</taxon>
        <taxon>Methanoculleus</taxon>
    </lineage>
</organism>
<feature type="domain" description="PAS" evidence="8">
    <location>
        <begin position="121"/>
        <end position="212"/>
    </location>
</feature>
<evidence type="ECO:0000256" key="4">
    <source>
        <dbReference type="ARBA" id="ARBA00022777"/>
    </source>
</evidence>
<dbReference type="Pfam" id="PF02518">
    <property type="entry name" value="HATPase_c"/>
    <property type="match status" value="1"/>
</dbReference>
<dbReference type="PRINTS" id="PR00344">
    <property type="entry name" value="BCTRLSENSOR"/>
</dbReference>
<name>A0ABU3X3L4_9EURY</name>
<comment type="caution">
    <text evidence="10">The sequence shown here is derived from an EMBL/GenBank/DDBJ whole genome shotgun (WGS) entry which is preliminary data.</text>
</comment>
<keyword evidence="11" id="KW-1185">Reference proteome</keyword>
<dbReference type="InterPro" id="IPR050351">
    <property type="entry name" value="BphY/WalK/GraS-like"/>
</dbReference>
<dbReference type="PANTHER" id="PTHR42878">
    <property type="entry name" value="TWO-COMPONENT HISTIDINE KINASE"/>
    <property type="match status" value="1"/>
</dbReference>
<dbReference type="PROSITE" id="PS50113">
    <property type="entry name" value="PAC"/>
    <property type="match status" value="1"/>
</dbReference>
<dbReference type="NCBIfam" id="TIGR00229">
    <property type="entry name" value="sensory_box"/>
    <property type="match status" value="1"/>
</dbReference>
<reference evidence="10 11" key="1">
    <citation type="submission" date="2019-10" db="EMBL/GenBank/DDBJ databases">
        <title>Isolation and characterization of Methanoculleus sp. Wushi-C6 from a hot spring well.</title>
        <authorList>
            <person name="Chen S.-C."/>
            <person name="Lan Z.-H."/>
            <person name="You Y.-T."/>
            <person name="Lai M.-C."/>
        </authorList>
    </citation>
    <scope>NUCLEOTIDE SEQUENCE [LARGE SCALE GENOMIC DNA]</scope>
    <source>
        <strain evidence="10 11">Wushi-C6</strain>
    </source>
</reference>
<gene>
    <name evidence="10" type="ORF">F8E02_11705</name>
</gene>
<dbReference type="Proteomes" id="UP001281203">
    <property type="component" value="Unassembled WGS sequence"/>
</dbReference>
<keyword evidence="4" id="KW-0418">Kinase</keyword>
<dbReference type="InterPro" id="IPR004358">
    <property type="entry name" value="Sig_transdc_His_kin-like_C"/>
</dbReference>
<evidence type="ECO:0000313" key="11">
    <source>
        <dbReference type="Proteomes" id="UP001281203"/>
    </source>
</evidence>
<keyword evidence="5 6" id="KW-0472">Membrane</keyword>
<evidence type="ECO:0000259" key="7">
    <source>
        <dbReference type="PROSITE" id="PS50109"/>
    </source>
</evidence>
<evidence type="ECO:0000256" key="3">
    <source>
        <dbReference type="ARBA" id="ARBA00022679"/>
    </source>
</evidence>
<evidence type="ECO:0000256" key="5">
    <source>
        <dbReference type="ARBA" id="ARBA00023136"/>
    </source>
</evidence>
<keyword evidence="6" id="KW-1133">Transmembrane helix</keyword>
<comment type="catalytic activity">
    <reaction evidence="1">
        <text>ATP + protein L-histidine = ADP + protein N-phospho-L-histidine.</text>
        <dbReference type="EC" id="2.7.13.3"/>
    </reaction>
</comment>
<dbReference type="Gene3D" id="3.30.450.20">
    <property type="entry name" value="PAS domain"/>
    <property type="match status" value="1"/>
</dbReference>
<dbReference type="InterPro" id="IPR000014">
    <property type="entry name" value="PAS"/>
</dbReference>
<accession>A0ABU3X3L4</accession>
<protein>
    <recommendedName>
        <fullName evidence="2">histidine kinase</fullName>
        <ecNumber evidence="2">2.7.13.3</ecNumber>
    </recommendedName>
</protein>
<dbReference type="EC" id="2.7.13.3" evidence="2"/>
<dbReference type="SMART" id="SM00387">
    <property type="entry name" value="HATPase_c"/>
    <property type="match status" value="1"/>
</dbReference>
<dbReference type="CDD" id="cd00075">
    <property type="entry name" value="HATPase"/>
    <property type="match status" value="1"/>
</dbReference>
<dbReference type="PANTHER" id="PTHR42878:SF14">
    <property type="entry name" value="OSMOLARITY TWO-COMPONENT SYSTEM PROTEIN SSK1"/>
    <property type="match status" value="1"/>
</dbReference>
<evidence type="ECO:0000256" key="1">
    <source>
        <dbReference type="ARBA" id="ARBA00000085"/>
    </source>
</evidence>
<dbReference type="PROSITE" id="PS50112">
    <property type="entry name" value="PAS"/>
    <property type="match status" value="1"/>
</dbReference>
<dbReference type="InterPro" id="IPR005467">
    <property type="entry name" value="His_kinase_dom"/>
</dbReference>
<evidence type="ECO:0000259" key="8">
    <source>
        <dbReference type="PROSITE" id="PS50112"/>
    </source>
</evidence>
<evidence type="ECO:0000256" key="2">
    <source>
        <dbReference type="ARBA" id="ARBA00012438"/>
    </source>
</evidence>
<dbReference type="InterPro" id="IPR003594">
    <property type="entry name" value="HATPase_dom"/>
</dbReference>
<dbReference type="InterPro" id="IPR013656">
    <property type="entry name" value="PAS_4"/>
</dbReference>
<dbReference type="CDD" id="cd00130">
    <property type="entry name" value="PAS"/>
    <property type="match status" value="1"/>
</dbReference>
<feature type="domain" description="Histidine kinase" evidence="7">
    <location>
        <begin position="279"/>
        <end position="476"/>
    </location>
</feature>
<dbReference type="SUPFAM" id="SSF55785">
    <property type="entry name" value="PYP-like sensor domain (PAS domain)"/>
    <property type="match status" value="1"/>
</dbReference>
<dbReference type="InterPro" id="IPR036890">
    <property type="entry name" value="HATPase_C_sf"/>
</dbReference>
<dbReference type="SUPFAM" id="SSF55874">
    <property type="entry name" value="ATPase domain of HSP90 chaperone/DNA topoisomerase II/histidine kinase"/>
    <property type="match status" value="1"/>
</dbReference>
<feature type="transmembrane region" description="Helical" evidence="6">
    <location>
        <begin position="63"/>
        <end position="81"/>
    </location>
</feature>
<dbReference type="InterPro" id="IPR000700">
    <property type="entry name" value="PAS-assoc_C"/>
</dbReference>
<feature type="transmembrane region" description="Helical" evidence="6">
    <location>
        <begin position="12"/>
        <end position="33"/>
    </location>
</feature>
<dbReference type="PROSITE" id="PS50109">
    <property type="entry name" value="HIS_KIN"/>
    <property type="match status" value="1"/>
</dbReference>
<dbReference type="EMBL" id="WBKO01000002">
    <property type="protein sequence ID" value="MDV2482655.1"/>
    <property type="molecule type" value="Genomic_DNA"/>
</dbReference>
<feature type="domain" description="PAC" evidence="9">
    <location>
        <begin position="209"/>
        <end position="261"/>
    </location>
</feature>
<evidence type="ECO:0000259" key="9">
    <source>
        <dbReference type="PROSITE" id="PS50113"/>
    </source>
</evidence>
<proteinExistence type="predicted"/>
<feature type="transmembrane region" description="Helical" evidence="6">
    <location>
        <begin position="87"/>
        <end position="107"/>
    </location>
</feature>
<dbReference type="InterPro" id="IPR035965">
    <property type="entry name" value="PAS-like_dom_sf"/>
</dbReference>